<organism evidence="2">
    <name type="scientific">marine sediment metagenome</name>
    <dbReference type="NCBI Taxonomy" id="412755"/>
    <lineage>
        <taxon>unclassified sequences</taxon>
        <taxon>metagenomes</taxon>
        <taxon>ecological metagenomes</taxon>
    </lineage>
</organism>
<feature type="region of interest" description="Disordered" evidence="1">
    <location>
        <begin position="1"/>
        <end position="25"/>
    </location>
</feature>
<accession>A0A0F9JW68</accession>
<evidence type="ECO:0000313" key="2">
    <source>
        <dbReference type="EMBL" id="KKM73943.1"/>
    </source>
</evidence>
<evidence type="ECO:0000256" key="1">
    <source>
        <dbReference type="SAM" id="MobiDB-lite"/>
    </source>
</evidence>
<name>A0A0F9JW68_9ZZZZ</name>
<protein>
    <submittedName>
        <fullName evidence="2">Uncharacterized protein</fullName>
    </submittedName>
</protein>
<reference evidence="2" key="1">
    <citation type="journal article" date="2015" name="Nature">
        <title>Complex archaea that bridge the gap between prokaryotes and eukaryotes.</title>
        <authorList>
            <person name="Spang A."/>
            <person name="Saw J.H."/>
            <person name="Jorgensen S.L."/>
            <person name="Zaremba-Niedzwiedzka K."/>
            <person name="Martijn J."/>
            <person name="Lind A.E."/>
            <person name="van Eijk R."/>
            <person name="Schleper C."/>
            <person name="Guy L."/>
            <person name="Ettema T.J."/>
        </authorList>
    </citation>
    <scope>NUCLEOTIDE SEQUENCE</scope>
</reference>
<sequence>MSRGVMKHRSNIERNVATGSNPYGGDVVPDMQPQSVSPCFIYIQASRREVSIADGKKNAVVQDFKGLFPLGTDILEADEIANIVDRKGVEIIAGRFRVEAIQPKHRHIEVSLDRVL</sequence>
<dbReference type="AlphaFoldDB" id="A0A0F9JW68"/>
<dbReference type="EMBL" id="LAZR01009220">
    <property type="protein sequence ID" value="KKM73943.1"/>
    <property type="molecule type" value="Genomic_DNA"/>
</dbReference>
<gene>
    <name evidence="2" type="ORF">LCGC14_1405380</name>
</gene>
<proteinExistence type="predicted"/>
<comment type="caution">
    <text evidence="2">The sequence shown here is derived from an EMBL/GenBank/DDBJ whole genome shotgun (WGS) entry which is preliminary data.</text>
</comment>